<name>A0ABV2PEH7_9BACI</name>
<comment type="caution">
    <text evidence="2">The sequence shown here is derived from an EMBL/GenBank/DDBJ whole genome shotgun (WGS) entry which is preliminary data.</text>
</comment>
<evidence type="ECO:0000313" key="3">
    <source>
        <dbReference type="Proteomes" id="UP001549363"/>
    </source>
</evidence>
<evidence type="ECO:0000313" key="2">
    <source>
        <dbReference type="EMBL" id="MET4559054.1"/>
    </source>
</evidence>
<dbReference type="Proteomes" id="UP001549363">
    <property type="component" value="Unassembled WGS sequence"/>
</dbReference>
<feature type="transmembrane region" description="Helical" evidence="1">
    <location>
        <begin position="46"/>
        <end position="63"/>
    </location>
</feature>
<organism evidence="2 3">
    <name type="scientific">Lysinibacillus parviboronicapiens</name>
    <dbReference type="NCBI Taxonomy" id="436516"/>
    <lineage>
        <taxon>Bacteria</taxon>
        <taxon>Bacillati</taxon>
        <taxon>Bacillota</taxon>
        <taxon>Bacilli</taxon>
        <taxon>Bacillales</taxon>
        <taxon>Bacillaceae</taxon>
        <taxon>Lysinibacillus</taxon>
    </lineage>
</organism>
<keyword evidence="1" id="KW-0472">Membrane</keyword>
<protein>
    <submittedName>
        <fullName evidence="2">Uncharacterized protein</fullName>
    </submittedName>
</protein>
<gene>
    <name evidence="2" type="ORF">ABIA69_000197</name>
</gene>
<keyword evidence="1" id="KW-0812">Transmembrane</keyword>
<proteinExistence type="predicted"/>
<evidence type="ECO:0000256" key="1">
    <source>
        <dbReference type="SAM" id="Phobius"/>
    </source>
</evidence>
<keyword evidence="1" id="KW-1133">Transmembrane helix</keyword>
<sequence length="65" mass="7898">MNTVKGSFYVLFQSYKKKNIIFWSILFSIVLLSFFLDTFFGKYIPLSSRFLYLSIFFIVRWALKY</sequence>
<accession>A0ABV2PEH7</accession>
<dbReference type="EMBL" id="JBEPSB010000001">
    <property type="protein sequence ID" value="MET4559054.1"/>
    <property type="molecule type" value="Genomic_DNA"/>
</dbReference>
<reference evidence="2 3" key="1">
    <citation type="submission" date="2024-06" db="EMBL/GenBank/DDBJ databases">
        <title>Sorghum-associated microbial communities from plants grown in Nebraska, USA.</title>
        <authorList>
            <person name="Schachtman D."/>
        </authorList>
    </citation>
    <scope>NUCLEOTIDE SEQUENCE [LARGE SCALE GENOMIC DNA]</scope>
    <source>
        <strain evidence="2 3">736</strain>
    </source>
</reference>
<keyword evidence="3" id="KW-1185">Reference proteome</keyword>
<feature type="transmembrane region" description="Helical" evidence="1">
    <location>
        <begin position="20"/>
        <end position="40"/>
    </location>
</feature>